<gene>
    <name evidence="2" type="ORF">AJ80_07947</name>
</gene>
<feature type="compositionally biased region" description="Low complexity" evidence="1">
    <location>
        <begin position="132"/>
        <end position="142"/>
    </location>
</feature>
<reference evidence="2 3" key="1">
    <citation type="submission" date="2017-10" db="EMBL/GenBank/DDBJ databases">
        <title>Comparative genomics in systemic dimorphic fungi from Ajellomycetaceae.</title>
        <authorList>
            <person name="Munoz J.F."/>
            <person name="Mcewen J.G."/>
            <person name="Clay O.K."/>
            <person name="Cuomo C.A."/>
        </authorList>
    </citation>
    <scope>NUCLEOTIDE SEQUENCE [LARGE SCALE GENOMIC DNA]</scope>
    <source>
        <strain evidence="2 3">UAMH7299</strain>
    </source>
</reference>
<feature type="compositionally biased region" description="Pro residues" evidence="1">
    <location>
        <begin position="53"/>
        <end position="62"/>
    </location>
</feature>
<feature type="compositionally biased region" description="Pro residues" evidence="1">
    <location>
        <begin position="98"/>
        <end position="112"/>
    </location>
</feature>
<protein>
    <submittedName>
        <fullName evidence="2">Uncharacterized protein</fullName>
    </submittedName>
</protein>
<accession>A0A2B7XGA7</accession>
<dbReference type="AlphaFoldDB" id="A0A2B7XGA7"/>
<proteinExistence type="predicted"/>
<keyword evidence="3" id="KW-1185">Reference proteome</keyword>
<evidence type="ECO:0000313" key="2">
    <source>
        <dbReference type="EMBL" id="PGH07742.1"/>
    </source>
</evidence>
<organism evidence="2 3">
    <name type="scientific">Polytolypa hystricis (strain UAMH7299)</name>
    <dbReference type="NCBI Taxonomy" id="1447883"/>
    <lineage>
        <taxon>Eukaryota</taxon>
        <taxon>Fungi</taxon>
        <taxon>Dikarya</taxon>
        <taxon>Ascomycota</taxon>
        <taxon>Pezizomycotina</taxon>
        <taxon>Eurotiomycetes</taxon>
        <taxon>Eurotiomycetidae</taxon>
        <taxon>Onygenales</taxon>
        <taxon>Onygenales incertae sedis</taxon>
        <taxon>Polytolypa</taxon>
    </lineage>
</organism>
<dbReference type="EMBL" id="PDNA01000165">
    <property type="protein sequence ID" value="PGH07742.1"/>
    <property type="molecule type" value="Genomic_DNA"/>
</dbReference>
<name>A0A2B7XGA7_POLH7</name>
<dbReference type="Proteomes" id="UP000224634">
    <property type="component" value="Unassembled WGS sequence"/>
</dbReference>
<comment type="caution">
    <text evidence="2">The sequence shown here is derived from an EMBL/GenBank/DDBJ whole genome shotgun (WGS) entry which is preliminary data.</text>
</comment>
<feature type="region of interest" description="Disordered" evidence="1">
    <location>
        <begin position="53"/>
        <end position="184"/>
    </location>
</feature>
<sequence length="184" mass="19075">MLPEGYNGFLLPPPSPENITAPMQPALLPPAAAGLVPPFAPQLSYTVPALPFPAPGPGPGPGPFWGEDTASGQFAPYPAQSSALVHTTSGSSSFTGPPSLPFPELPAPAPELPEPDMQGFVYPLPPSPVLPPSSRHGSWPQEMSPPPPSPTMDTFPSPSSLPPPLQLDPSGLLVPPPEWSAEYL</sequence>
<feature type="compositionally biased region" description="Low complexity" evidence="1">
    <location>
        <begin position="87"/>
        <end position="97"/>
    </location>
</feature>
<evidence type="ECO:0000256" key="1">
    <source>
        <dbReference type="SAM" id="MobiDB-lite"/>
    </source>
</evidence>
<evidence type="ECO:0000313" key="3">
    <source>
        <dbReference type="Proteomes" id="UP000224634"/>
    </source>
</evidence>